<dbReference type="GO" id="GO:0004129">
    <property type="term" value="F:cytochrome-c oxidase activity"/>
    <property type="evidence" value="ECO:0007669"/>
    <property type="project" value="UniProtKB-EC"/>
</dbReference>
<comment type="similarity">
    <text evidence="3 5">Belongs to the heme-copper respiratory oxidase family.</text>
</comment>
<keyword evidence="5" id="KW-0679">Respiratory chain</keyword>
<dbReference type="Proteomes" id="UP000275846">
    <property type="component" value="Unassembled WGS sequence"/>
</dbReference>
<feature type="domain" description="Cytochrome oxidase subunit I profile" evidence="7">
    <location>
        <begin position="3"/>
        <end position="218"/>
    </location>
</feature>
<accession>A0A183SA09</accession>
<dbReference type="GO" id="GO:0005743">
    <property type="term" value="C:mitochondrial inner membrane"/>
    <property type="evidence" value="ECO:0007669"/>
    <property type="project" value="UniProtKB-SubCell"/>
</dbReference>
<comment type="subcellular location">
    <subcellularLocation>
        <location evidence="5">Mitochondrion inner membrane</location>
        <topology evidence="5">Multi-pass membrane protein</topology>
    </subcellularLocation>
</comment>
<evidence type="ECO:0000313" key="9">
    <source>
        <dbReference type="Proteomes" id="UP000275846"/>
    </source>
</evidence>
<comment type="function">
    <text evidence="5">Component of the cytochrome c oxidase, the last enzyme in the mitochondrial electron transport chain which drives oxidative phosphorylation. The respiratory chain contains 3 multisubunit complexes succinate dehydrogenase (complex II, CII), ubiquinol-cytochrome c oxidoreductase (cytochrome b-c1 complex, complex III, CIII) and cytochrome c oxidase (complex IV, CIV), that cooperate to transfer electrons derived from NADH and succinate to molecular oxygen, creating an electrochemical gradient over the inner membrane that drives transmembrane transport and the ATP synthase. Cytochrome c oxidase is the component of the respiratory chain that catalyzes the reduction of oxygen to water. Electrons originating from reduced cytochrome c in the intermembrane space (IMS) are transferred via the dinuclear copper A center (CU(A)) of subunit 2 and heme A of subunit 1 to the active site in subunit 1, a binuclear center (BNC) formed by heme A3 and copper B (CU(B)). The BNC reduces molecular oxygen to 2 water molecules using 4 electrons from cytochrome c in the IMS and 4 protons from the mitochondrial matrix.</text>
</comment>
<organism evidence="10">
    <name type="scientific">Schistocephalus solidus</name>
    <name type="common">Tapeworm</name>
    <dbReference type="NCBI Taxonomy" id="70667"/>
    <lineage>
        <taxon>Eukaryota</taxon>
        <taxon>Metazoa</taxon>
        <taxon>Spiralia</taxon>
        <taxon>Lophotrochozoa</taxon>
        <taxon>Platyhelminthes</taxon>
        <taxon>Cestoda</taxon>
        <taxon>Eucestoda</taxon>
        <taxon>Diphyllobothriidea</taxon>
        <taxon>Diphyllobothriidae</taxon>
        <taxon>Schistocephalus</taxon>
    </lineage>
</organism>
<evidence type="ECO:0000313" key="8">
    <source>
        <dbReference type="EMBL" id="VDL86826.1"/>
    </source>
</evidence>
<comment type="pathway">
    <text evidence="2 5">Energy metabolism; oxidative phosphorylation.</text>
</comment>
<evidence type="ECO:0000256" key="1">
    <source>
        <dbReference type="ARBA" id="ARBA00001971"/>
    </source>
</evidence>
<keyword evidence="5" id="KW-0186">Copper</keyword>
<reference evidence="8 9" key="2">
    <citation type="submission" date="2018-11" db="EMBL/GenBank/DDBJ databases">
        <authorList>
            <consortium name="Pathogen Informatics"/>
        </authorList>
    </citation>
    <scope>NUCLEOTIDE SEQUENCE [LARGE SCALE GENOMIC DNA]</scope>
    <source>
        <strain evidence="8 9">NST_G2</strain>
    </source>
</reference>
<evidence type="ECO:0000256" key="3">
    <source>
        <dbReference type="ARBA" id="ARBA00009578"/>
    </source>
</evidence>
<feature type="transmembrane region" description="Helical" evidence="6">
    <location>
        <begin position="181"/>
        <end position="204"/>
    </location>
</feature>
<dbReference type="UniPathway" id="UPA00705"/>
<keyword evidence="5 6" id="KW-0472">Membrane</keyword>
<keyword evidence="5" id="KW-0999">Mitochondrion inner membrane</keyword>
<keyword evidence="9" id="KW-1185">Reference proteome</keyword>
<gene>
    <name evidence="8" type="ORF">SSLN_LOCUS1057</name>
</gene>
<dbReference type="GO" id="GO:0006123">
    <property type="term" value="P:mitochondrial electron transport, cytochrome c to oxygen"/>
    <property type="evidence" value="ECO:0007669"/>
    <property type="project" value="TreeGrafter"/>
</dbReference>
<feature type="transmembrane region" description="Helical" evidence="6">
    <location>
        <begin position="147"/>
        <end position="169"/>
    </location>
</feature>
<sequence>MTNFKVFSWLFTLDHKRIGMIYTLIGVWSGFVGLSLSVMIRIKFVEPYFNVISSDCYKFLITNHGIIMIFFFLMPVLIGGFGKYLIPLLSGLPDLKLPRLKALSAWLLLPSILFLILRMCFVYVLILPGFGMVSHVCRNLGCSYDTFGFYGLLFAMVSIVCLGSVVWGHHMFTVGLDVKTAVFFSSVTMIIGVPTGIKVFSWLYMILNSRVSMREPVFCLNKYLLQCHCIVSKVGFNLCFFPMHYFGMCGLPRRVCVY</sequence>
<keyword evidence="5" id="KW-0408">Iron</keyword>
<dbReference type="GO" id="GO:0046872">
    <property type="term" value="F:metal ion binding"/>
    <property type="evidence" value="ECO:0007669"/>
    <property type="project" value="UniProtKB-KW"/>
</dbReference>
<dbReference type="AlphaFoldDB" id="A0A183SA09"/>
<evidence type="ECO:0000256" key="6">
    <source>
        <dbReference type="SAM" id="Phobius"/>
    </source>
</evidence>
<dbReference type="InterPro" id="IPR023616">
    <property type="entry name" value="Cyt_c_oxase-like_su1_dom"/>
</dbReference>
<feature type="transmembrane region" description="Helical" evidence="6">
    <location>
        <begin position="20"/>
        <end position="40"/>
    </location>
</feature>
<dbReference type="GO" id="GO:0015990">
    <property type="term" value="P:electron transport coupled proton transport"/>
    <property type="evidence" value="ECO:0007669"/>
    <property type="project" value="TreeGrafter"/>
</dbReference>
<keyword evidence="5" id="KW-0496">Mitochondrion</keyword>
<dbReference type="PRINTS" id="PR01165">
    <property type="entry name" value="CYCOXIDASEI"/>
</dbReference>
<evidence type="ECO:0000256" key="4">
    <source>
        <dbReference type="ARBA" id="ARBA00015947"/>
    </source>
</evidence>
<comment type="cofactor">
    <cofactor evidence="1">
        <name>heme</name>
        <dbReference type="ChEBI" id="CHEBI:30413"/>
    </cofactor>
</comment>
<evidence type="ECO:0000256" key="5">
    <source>
        <dbReference type="RuleBase" id="RU000369"/>
    </source>
</evidence>
<dbReference type="STRING" id="70667.A0A183SA09"/>
<dbReference type="GO" id="GO:0020037">
    <property type="term" value="F:heme binding"/>
    <property type="evidence" value="ECO:0007669"/>
    <property type="project" value="InterPro"/>
</dbReference>
<feature type="transmembrane region" description="Helical" evidence="6">
    <location>
        <begin position="106"/>
        <end position="126"/>
    </location>
</feature>
<keyword evidence="5" id="KW-0249">Electron transport</keyword>
<reference evidence="10" key="1">
    <citation type="submission" date="2016-06" db="UniProtKB">
        <authorList>
            <consortium name="WormBaseParasite"/>
        </authorList>
    </citation>
    <scope>IDENTIFICATION</scope>
</reference>
<dbReference type="Pfam" id="PF00115">
    <property type="entry name" value="COX1"/>
    <property type="match status" value="2"/>
</dbReference>
<keyword evidence="5 6" id="KW-0812">Transmembrane</keyword>
<dbReference type="OrthoDB" id="6113578at2759"/>
<dbReference type="WBParaSite" id="SSLN_0000110101-mRNA-1">
    <property type="protein sequence ID" value="SSLN_0000110101-mRNA-1"/>
    <property type="gene ID" value="SSLN_0000110101"/>
</dbReference>
<dbReference type="Gene3D" id="1.20.210.10">
    <property type="entry name" value="Cytochrome c oxidase-like, subunit I domain"/>
    <property type="match status" value="2"/>
</dbReference>
<dbReference type="PROSITE" id="PS50855">
    <property type="entry name" value="COX1"/>
    <property type="match status" value="1"/>
</dbReference>
<evidence type="ECO:0000259" key="7">
    <source>
        <dbReference type="PROSITE" id="PS50855"/>
    </source>
</evidence>
<feature type="transmembrane region" description="Helical" evidence="6">
    <location>
        <begin position="61"/>
        <end position="86"/>
    </location>
</feature>
<keyword evidence="6" id="KW-1133">Transmembrane helix</keyword>
<proteinExistence type="inferred from homology"/>
<dbReference type="InterPro" id="IPR000883">
    <property type="entry name" value="Cyt_C_Oxase_1"/>
</dbReference>
<comment type="catalytic activity">
    <reaction evidence="5">
        <text>4 Fe(II)-[cytochrome c] + O2 + 8 H(+)(in) = 4 Fe(III)-[cytochrome c] + 2 H2O + 4 H(+)(out)</text>
        <dbReference type="Rhea" id="RHEA:11436"/>
        <dbReference type="Rhea" id="RHEA-COMP:10350"/>
        <dbReference type="Rhea" id="RHEA-COMP:14399"/>
        <dbReference type="ChEBI" id="CHEBI:15377"/>
        <dbReference type="ChEBI" id="CHEBI:15378"/>
        <dbReference type="ChEBI" id="CHEBI:15379"/>
        <dbReference type="ChEBI" id="CHEBI:29033"/>
        <dbReference type="ChEBI" id="CHEBI:29034"/>
        <dbReference type="EC" id="7.1.1.9"/>
    </reaction>
</comment>
<evidence type="ECO:0000256" key="2">
    <source>
        <dbReference type="ARBA" id="ARBA00004673"/>
    </source>
</evidence>
<dbReference type="SUPFAM" id="SSF81442">
    <property type="entry name" value="Cytochrome c oxidase subunit I-like"/>
    <property type="match status" value="1"/>
</dbReference>
<dbReference type="EC" id="7.1.1.9" evidence="5"/>
<keyword evidence="5" id="KW-0479">Metal-binding</keyword>
<keyword evidence="5" id="KW-0349">Heme</keyword>
<protein>
    <recommendedName>
        <fullName evidence="4 5">Cytochrome c oxidase subunit 1</fullName>
        <ecNumber evidence="5">7.1.1.9</ecNumber>
    </recommendedName>
</protein>
<dbReference type="EMBL" id="UYSU01001399">
    <property type="protein sequence ID" value="VDL86826.1"/>
    <property type="molecule type" value="Genomic_DNA"/>
</dbReference>
<dbReference type="InterPro" id="IPR036927">
    <property type="entry name" value="Cyt_c_oxase-like_su1_sf"/>
</dbReference>
<keyword evidence="5" id="KW-0813">Transport</keyword>
<dbReference type="PANTHER" id="PTHR10422:SF18">
    <property type="entry name" value="CYTOCHROME C OXIDASE SUBUNIT 1"/>
    <property type="match status" value="1"/>
</dbReference>
<dbReference type="PANTHER" id="PTHR10422">
    <property type="entry name" value="CYTOCHROME C OXIDASE SUBUNIT 1"/>
    <property type="match status" value="1"/>
</dbReference>
<name>A0A183SA09_SCHSO</name>
<evidence type="ECO:0000313" key="10">
    <source>
        <dbReference type="WBParaSite" id="SSLN_0000110101-mRNA-1"/>
    </source>
</evidence>